<dbReference type="GO" id="GO:1990281">
    <property type="term" value="C:efflux pump complex"/>
    <property type="evidence" value="ECO:0007669"/>
    <property type="project" value="TreeGrafter"/>
</dbReference>
<keyword evidence="10" id="KW-1185">Reference proteome</keyword>
<evidence type="ECO:0000256" key="2">
    <source>
        <dbReference type="ARBA" id="ARBA00007613"/>
    </source>
</evidence>
<evidence type="ECO:0000313" key="10">
    <source>
        <dbReference type="Proteomes" id="UP000672602"/>
    </source>
</evidence>
<comment type="subcellular location">
    <subcellularLocation>
        <location evidence="1">Cell outer membrane</location>
    </subcellularLocation>
</comment>
<comment type="caution">
    <text evidence="9">The sequence shown here is derived from an EMBL/GenBank/DDBJ whole genome shotgun (WGS) entry which is preliminary data.</text>
</comment>
<dbReference type="PROSITE" id="PS51257">
    <property type="entry name" value="PROKAR_LIPOPROTEIN"/>
    <property type="match status" value="1"/>
</dbReference>
<dbReference type="RefSeq" id="WP_210680235.1">
    <property type="nucleotide sequence ID" value="NZ_JAGMWN010000001.1"/>
</dbReference>
<keyword evidence="4" id="KW-1134">Transmembrane beta strand</keyword>
<reference evidence="9" key="1">
    <citation type="submission" date="2021-04" db="EMBL/GenBank/DDBJ databases">
        <authorList>
            <person name="Zhang D.-C."/>
        </authorList>
    </citation>
    <scope>NUCLEOTIDE SEQUENCE</scope>
    <source>
        <strain evidence="9">CGMCC 1.15697</strain>
    </source>
</reference>
<dbReference type="Proteomes" id="UP000672602">
    <property type="component" value="Unassembled WGS sequence"/>
</dbReference>
<gene>
    <name evidence="9" type="ORF">KAJ83_01450</name>
</gene>
<keyword evidence="6" id="KW-0472">Membrane</keyword>
<accession>A0A8J7RYY8</accession>
<dbReference type="GO" id="GO:0009279">
    <property type="term" value="C:cell outer membrane"/>
    <property type="evidence" value="ECO:0007669"/>
    <property type="project" value="UniProtKB-SubCell"/>
</dbReference>
<evidence type="ECO:0000256" key="6">
    <source>
        <dbReference type="ARBA" id="ARBA00023136"/>
    </source>
</evidence>
<dbReference type="PANTHER" id="PTHR30026:SF22">
    <property type="entry name" value="OUTER MEMBRANE EFFLUX PROTEIN"/>
    <property type="match status" value="1"/>
</dbReference>
<dbReference type="Gene3D" id="1.20.1600.10">
    <property type="entry name" value="Outer membrane efflux proteins (OEP)"/>
    <property type="match status" value="1"/>
</dbReference>
<dbReference type="Pfam" id="PF02321">
    <property type="entry name" value="OEP"/>
    <property type="match status" value="2"/>
</dbReference>
<name>A0A8J7RYY8_9PROT</name>
<keyword evidence="5" id="KW-0812">Transmembrane</keyword>
<protein>
    <submittedName>
        <fullName evidence="9">TolC family outer membrane protein</fullName>
    </submittedName>
</protein>
<dbReference type="AlphaFoldDB" id="A0A8J7RYY8"/>
<dbReference type="EMBL" id="JAGMWN010000001">
    <property type="protein sequence ID" value="MBP5855658.1"/>
    <property type="molecule type" value="Genomic_DNA"/>
</dbReference>
<evidence type="ECO:0000256" key="5">
    <source>
        <dbReference type="ARBA" id="ARBA00022692"/>
    </source>
</evidence>
<feature type="coiled-coil region" evidence="8">
    <location>
        <begin position="357"/>
        <end position="415"/>
    </location>
</feature>
<evidence type="ECO:0000256" key="4">
    <source>
        <dbReference type="ARBA" id="ARBA00022452"/>
    </source>
</evidence>
<organism evidence="9 10">
    <name type="scientific">Marivibrio halodurans</name>
    <dbReference type="NCBI Taxonomy" id="2039722"/>
    <lineage>
        <taxon>Bacteria</taxon>
        <taxon>Pseudomonadati</taxon>
        <taxon>Pseudomonadota</taxon>
        <taxon>Alphaproteobacteria</taxon>
        <taxon>Rhodospirillales</taxon>
        <taxon>Rhodospirillaceae</taxon>
        <taxon>Marivibrio</taxon>
    </lineage>
</organism>
<dbReference type="GO" id="GO:0015562">
    <property type="term" value="F:efflux transmembrane transporter activity"/>
    <property type="evidence" value="ECO:0007669"/>
    <property type="project" value="InterPro"/>
</dbReference>
<evidence type="ECO:0000256" key="3">
    <source>
        <dbReference type="ARBA" id="ARBA00022448"/>
    </source>
</evidence>
<dbReference type="SUPFAM" id="SSF56954">
    <property type="entry name" value="Outer membrane efflux proteins (OEP)"/>
    <property type="match status" value="1"/>
</dbReference>
<dbReference type="NCBIfam" id="TIGR01844">
    <property type="entry name" value="type_I_sec_TolC"/>
    <property type="match status" value="1"/>
</dbReference>
<dbReference type="PANTHER" id="PTHR30026">
    <property type="entry name" value="OUTER MEMBRANE PROTEIN TOLC"/>
    <property type="match status" value="1"/>
</dbReference>
<keyword evidence="8" id="KW-0175">Coiled coil</keyword>
<evidence type="ECO:0000313" key="9">
    <source>
        <dbReference type="EMBL" id="MBP5855658.1"/>
    </source>
</evidence>
<comment type="similarity">
    <text evidence="2">Belongs to the outer membrane factor (OMF) (TC 1.B.17) family.</text>
</comment>
<evidence type="ECO:0000256" key="7">
    <source>
        <dbReference type="ARBA" id="ARBA00023237"/>
    </source>
</evidence>
<sequence>MPKVASFRKFFHAGLMGGSALVACLVLAPGDEARAQTLRDALSKAYVENPTLQAGRARLRATDEGVPQALSGWRPSVQLFGSGGALRTRQNTTPQKDTRSTWSLELEVRQNLYNGGSTEADIATAESDVRGERERLRSTEQEVLFDTVSAFMDVVRDQAVLDLNQQNELRLQRQLEATQDRFDVGEVTRTDVAQAESRLSRATSDKIRAAGNLEVSRAAYERVVGEPPGELEAPLGLVELPASREDAVERALSTNPLVRAAVHDRRSALSVIDSQTGDLLPDVDLVGSASHSRNQLGADTERDQMSLTAELIVPIYQQGFQTSEIRAAKQRAREALDTVEESRRGVIDDATSAWETYRSSLAEIEAIREEVRAAEIALEGVQQEAEVGQRTVLDVLDAEQELLDARVSLVQAERDLLVARYDVLVATGGMTARDLGLDVPYYDPQSHYGAVRDQFWGTGDPVEDSAYDRDSETVEISE</sequence>
<proteinExistence type="inferred from homology"/>
<dbReference type="InterPro" id="IPR010130">
    <property type="entry name" value="T1SS_OMP_TolC"/>
</dbReference>
<keyword evidence="3" id="KW-0813">Transport</keyword>
<keyword evidence="7" id="KW-0998">Cell outer membrane</keyword>
<evidence type="ECO:0000256" key="1">
    <source>
        <dbReference type="ARBA" id="ARBA00004442"/>
    </source>
</evidence>
<dbReference type="GO" id="GO:0015288">
    <property type="term" value="F:porin activity"/>
    <property type="evidence" value="ECO:0007669"/>
    <property type="project" value="TreeGrafter"/>
</dbReference>
<evidence type="ECO:0000256" key="8">
    <source>
        <dbReference type="SAM" id="Coils"/>
    </source>
</evidence>
<dbReference type="InterPro" id="IPR051906">
    <property type="entry name" value="TolC-like"/>
</dbReference>
<dbReference type="InterPro" id="IPR003423">
    <property type="entry name" value="OMP_efflux"/>
</dbReference>